<dbReference type="Proteomes" id="UP001610334">
    <property type="component" value="Unassembled WGS sequence"/>
</dbReference>
<sequence>MCTFYIVKYLCDCIYDEWILPCFFSRGPSILLRRPNTQSDSLPRSNPLPKQNSQPCYHTRIIETYDVLTLCEVCFSQLDSQIRTYGVTPVLASPERFPLAEKLGMLVVVENDALEQWRLFRKGVQRFLLQREVGAESLRGMGGRVSVPVVGPRRVKGPDADAVWKVESSRIYRLDYTIYEGRQGESENVSDGFVASRTRRSKREGVWQGTYYEERALGHWPGPEDGLDVQGSEILL</sequence>
<evidence type="ECO:0000313" key="2">
    <source>
        <dbReference type="Proteomes" id="UP001610334"/>
    </source>
</evidence>
<organism evidence="1 2">
    <name type="scientific">Aspergillus granulosus</name>
    <dbReference type="NCBI Taxonomy" id="176169"/>
    <lineage>
        <taxon>Eukaryota</taxon>
        <taxon>Fungi</taxon>
        <taxon>Dikarya</taxon>
        <taxon>Ascomycota</taxon>
        <taxon>Pezizomycotina</taxon>
        <taxon>Eurotiomycetes</taxon>
        <taxon>Eurotiomycetidae</taxon>
        <taxon>Eurotiales</taxon>
        <taxon>Aspergillaceae</taxon>
        <taxon>Aspergillus</taxon>
        <taxon>Aspergillus subgen. Nidulantes</taxon>
    </lineage>
</organism>
<dbReference type="EMBL" id="JBFXLT010000154">
    <property type="protein sequence ID" value="KAL2803009.1"/>
    <property type="molecule type" value="Genomic_DNA"/>
</dbReference>
<proteinExistence type="predicted"/>
<comment type="caution">
    <text evidence="1">The sequence shown here is derived from an EMBL/GenBank/DDBJ whole genome shotgun (WGS) entry which is preliminary data.</text>
</comment>
<evidence type="ECO:0000313" key="1">
    <source>
        <dbReference type="EMBL" id="KAL2803009.1"/>
    </source>
</evidence>
<name>A0ABR4GWV9_9EURO</name>
<keyword evidence="2" id="KW-1185">Reference proteome</keyword>
<accession>A0ABR4GWV9</accession>
<protein>
    <submittedName>
        <fullName evidence="1">Uncharacterized protein</fullName>
    </submittedName>
</protein>
<gene>
    <name evidence="1" type="ORF">BJX63DRAFT_89519</name>
</gene>
<reference evidence="1 2" key="1">
    <citation type="submission" date="2024-07" db="EMBL/GenBank/DDBJ databases">
        <title>Section-level genome sequencing and comparative genomics of Aspergillus sections Usti and Cavernicolus.</title>
        <authorList>
            <consortium name="Lawrence Berkeley National Laboratory"/>
            <person name="Nybo J.L."/>
            <person name="Vesth T.C."/>
            <person name="Theobald S."/>
            <person name="Frisvad J.C."/>
            <person name="Larsen T.O."/>
            <person name="Kjaerboelling I."/>
            <person name="Rothschild-Mancinelli K."/>
            <person name="Lyhne E.K."/>
            <person name="Kogle M.E."/>
            <person name="Barry K."/>
            <person name="Clum A."/>
            <person name="Na H."/>
            <person name="Ledsgaard L."/>
            <person name="Lin J."/>
            <person name="Lipzen A."/>
            <person name="Kuo A."/>
            <person name="Riley R."/>
            <person name="Mondo S."/>
            <person name="Labutti K."/>
            <person name="Haridas S."/>
            <person name="Pangalinan J."/>
            <person name="Salamov A.A."/>
            <person name="Simmons B.A."/>
            <person name="Magnuson J.K."/>
            <person name="Chen J."/>
            <person name="Drula E."/>
            <person name="Henrissat B."/>
            <person name="Wiebenga A."/>
            <person name="Lubbers R.J."/>
            <person name="Gomes A.C."/>
            <person name="Makela M.R."/>
            <person name="Stajich J."/>
            <person name="Grigoriev I.V."/>
            <person name="Mortensen U.H."/>
            <person name="De Vries R.P."/>
            <person name="Baker S.E."/>
            <person name="Andersen M.R."/>
        </authorList>
    </citation>
    <scope>NUCLEOTIDE SEQUENCE [LARGE SCALE GENOMIC DNA]</scope>
    <source>
        <strain evidence="1 2">CBS 588.65</strain>
    </source>
</reference>